<dbReference type="Proteomes" id="UP001521074">
    <property type="component" value="Unassembled WGS sequence"/>
</dbReference>
<evidence type="ECO:0000256" key="1">
    <source>
        <dbReference type="ARBA" id="ARBA00007613"/>
    </source>
</evidence>
<evidence type="ECO:0000313" key="4">
    <source>
        <dbReference type="EMBL" id="MCE0744924.1"/>
    </source>
</evidence>
<keyword evidence="2" id="KW-0472">Membrane</keyword>
<reference evidence="4 5" key="1">
    <citation type="submission" date="2021-12" db="EMBL/GenBank/DDBJ databases">
        <title>Genome sequence of Acetobacter sicerae DmPark20a_162.</title>
        <authorList>
            <person name="Chaston J.M."/>
        </authorList>
    </citation>
    <scope>NUCLEOTIDE SEQUENCE [LARGE SCALE GENOMIC DNA]</scope>
    <source>
        <strain evidence="4 5">DmPark20a_162</strain>
    </source>
</reference>
<accession>A0ABS8VYT1</accession>
<keyword evidence="5" id="KW-1185">Reference proteome</keyword>
<protein>
    <submittedName>
        <fullName evidence="4">Efflux transporter outer membrane subunit</fullName>
    </submittedName>
</protein>
<keyword evidence="2" id="KW-0812">Transmembrane</keyword>
<comment type="similarity">
    <text evidence="1 2">Belongs to the outer membrane factor (OMF) (TC 1.B.17) family.</text>
</comment>
<dbReference type="Gene3D" id="2.20.200.10">
    <property type="entry name" value="Outer membrane efflux proteins (OEP)"/>
    <property type="match status" value="1"/>
</dbReference>
<keyword evidence="3" id="KW-0175">Coiled coil</keyword>
<dbReference type="NCBIfam" id="TIGR01845">
    <property type="entry name" value="outer_NodT"/>
    <property type="match status" value="1"/>
</dbReference>
<keyword evidence="2" id="KW-0449">Lipoprotein</keyword>
<dbReference type="InterPro" id="IPR010131">
    <property type="entry name" value="MdtP/NodT-like"/>
</dbReference>
<feature type="coiled-coil region" evidence="3">
    <location>
        <begin position="225"/>
        <end position="290"/>
    </location>
</feature>
<name>A0ABS8VYT1_9PROT</name>
<dbReference type="InterPro" id="IPR003423">
    <property type="entry name" value="OMP_efflux"/>
</dbReference>
<comment type="caution">
    <text evidence="4">The sequence shown here is derived from an EMBL/GenBank/DDBJ whole genome shotgun (WGS) entry which is preliminary data.</text>
</comment>
<dbReference type="Gene3D" id="1.20.1600.10">
    <property type="entry name" value="Outer membrane efflux proteins (OEP)"/>
    <property type="match status" value="1"/>
</dbReference>
<proteinExistence type="inferred from homology"/>
<organism evidence="4 5">
    <name type="scientific">Acetobacter sicerae</name>
    <dbReference type="NCBI Taxonomy" id="85325"/>
    <lineage>
        <taxon>Bacteria</taxon>
        <taxon>Pseudomonadati</taxon>
        <taxon>Pseudomonadota</taxon>
        <taxon>Alphaproteobacteria</taxon>
        <taxon>Acetobacterales</taxon>
        <taxon>Acetobacteraceae</taxon>
        <taxon>Acetobacter</taxon>
    </lineage>
</organism>
<dbReference type="EMBL" id="JAJSOJ010000053">
    <property type="protein sequence ID" value="MCE0744924.1"/>
    <property type="molecule type" value="Genomic_DNA"/>
</dbReference>
<evidence type="ECO:0000256" key="3">
    <source>
        <dbReference type="SAM" id="Coils"/>
    </source>
</evidence>
<dbReference type="PANTHER" id="PTHR30203:SF25">
    <property type="entry name" value="OUTER MEMBRANE PROTEIN-RELATED"/>
    <property type="match status" value="1"/>
</dbReference>
<comment type="subcellular location">
    <subcellularLocation>
        <location evidence="2">Cell membrane</location>
        <topology evidence="2">Lipid-anchor</topology>
    </subcellularLocation>
</comment>
<gene>
    <name evidence="4" type="ORF">LWC05_13660</name>
</gene>
<keyword evidence="2" id="KW-1134">Transmembrane beta strand</keyword>
<evidence type="ECO:0000256" key="2">
    <source>
        <dbReference type="RuleBase" id="RU362097"/>
    </source>
</evidence>
<evidence type="ECO:0000313" key="5">
    <source>
        <dbReference type="Proteomes" id="UP001521074"/>
    </source>
</evidence>
<keyword evidence="2" id="KW-0564">Palmitate</keyword>
<sequence>MSITVLRWAAGVRVSMWLRTAKSKQVLTGLVLLLSGCAVGPNYKKPQTWTPPAWKIAQAGSKGSVTIPDAPDVNWWNVFQDPELTSLEKRLATDNLDVQRGTAQLAESRAQLVLAGAERFPALSASGSYARAQYSSQNLRRIVSHIAQSTGGGIGDLLDQNASNATIPLLDRWRDGVDATWEVDLWGRVRRQYEAAQAYLDESTEQRRSLLIAREADLARDYMTLRGTQKQLAILQHNRDDAQRVLELSTSRYQHGLVSELDQEEARSELEAIQAQIPQLEQEAKLEINAVSLLMGTPPGSLDAELSTPTEFQPVPPRVPVGLPSELAERRPDIRAASDELHAATAEVGQAIADFYPRVTIDASFGMQSFSFRDLGLWNARAWNVGPTITIPIFQGGRLAGQLELKKASQKAAAIQYRKTVLSAWKDVDDALTAFTKDGQRTDQLAAKKAADQRAYELTLERYRHGMDSFLRVLDSERRFFGSSQALAGGIEQESVDVVRLYGALGGGWEGAF</sequence>
<dbReference type="SUPFAM" id="SSF56954">
    <property type="entry name" value="Outer membrane efflux proteins (OEP)"/>
    <property type="match status" value="1"/>
</dbReference>
<dbReference type="Pfam" id="PF02321">
    <property type="entry name" value="OEP"/>
    <property type="match status" value="2"/>
</dbReference>
<dbReference type="PANTHER" id="PTHR30203">
    <property type="entry name" value="OUTER MEMBRANE CATION EFFLUX PROTEIN"/>
    <property type="match status" value="1"/>
</dbReference>